<reference evidence="5 6" key="1">
    <citation type="journal article" date="2010" name="Nature">
        <title>The Ectocarpus genome and the independent evolution of multicellularity in brown algae.</title>
        <authorList>
            <person name="Cock J.M."/>
            <person name="Sterck L."/>
            <person name="Rouze P."/>
            <person name="Scornet D."/>
            <person name="Allen A.E."/>
            <person name="Amoutzias G."/>
            <person name="Anthouard V."/>
            <person name="Artiguenave F."/>
            <person name="Aury J.M."/>
            <person name="Badger J.H."/>
            <person name="Beszteri B."/>
            <person name="Billiau K."/>
            <person name="Bonnet E."/>
            <person name="Bothwell J.H."/>
            <person name="Bowler C."/>
            <person name="Boyen C."/>
            <person name="Brownlee C."/>
            <person name="Carrano C.J."/>
            <person name="Charrier B."/>
            <person name="Cho G.Y."/>
            <person name="Coelho S.M."/>
            <person name="Collen J."/>
            <person name="Corre E."/>
            <person name="Da Silva C."/>
            <person name="Delage L."/>
            <person name="Delaroque N."/>
            <person name="Dittami S.M."/>
            <person name="Doulbeau S."/>
            <person name="Elias M."/>
            <person name="Farnham G."/>
            <person name="Gachon C.M."/>
            <person name="Gschloessl B."/>
            <person name="Heesch S."/>
            <person name="Jabbari K."/>
            <person name="Jubin C."/>
            <person name="Kawai H."/>
            <person name="Kimura K."/>
            <person name="Kloareg B."/>
            <person name="Kupper F.C."/>
            <person name="Lang D."/>
            <person name="Le Bail A."/>
            <person name="Leblanc C."/>
            <person name="Lerouge P."/>
            <person name="Lohr M."/>
            <person name="Lopez P.J."/>
            <person name="Martens C."/>
            <person name="Maumus F."/>
            <person name="Michel G."/>
            <person name="Miranda-Saavedra D."/>
            <person name="Morales J."/>
            <person name="Moreau H."/>
            <person name="Motomura T."/>
            <person name="Nagasato C."/>
            <person name="Napoli C.A."/>
            <person name="Nelson D.R."/>
            <person name="Nyvall-Collen P."/>
            <person name="Peters A.F."/>
            <person name="Pommier C."/>
            <person name="Potin P."/>
            <person name="Poulain J."/>
            <person name="Quesneville H."/>
            <person name="Read B."/>
            <person name="Rensing S.A."/>
            <person name="Ritter A."/>
            <person name="Rousvoal S."/>
            <person name="Samanta M."/>
            <person name="Samson G."/>
            <person name="Schroeder D.C."/>
            <person name="Segurens B."/>
            <person name="Strittmatter M."/>
            <person name="Tonon T."/>
            <person name="Tregear J.W."/>
            <person name="Valentin K."/>
            <person name="von Dassow P."/>
            <person name="Yamagishi T."/>
            <person name="Van de Peer Y."/>
            <person name="Wincker P."/>
        </authorList>
    </citation>
    <scope>NUCLEOTIDE SEQUENCE [LARGE SCALE GENOMIC DNA]</scope>
    <source>
        <strain evidence="6">Ec32 / CCAP1310/4</strain>
    </source>
</reference>
<dbReference type="STRING" id="2880.D7FMZ9"/>
<dbReference type="PROSITE" id="PS50222">
    <property type="entry name" value="EF_HAND_2"/>
    <property type="match status" value="2"/>
</dbReference>
<evidence type="ECO:0000259" key="4">
    <source>
        <dbReference type="PROSITE" id="PS50222"/>
    </source>
</evidence>
<evidence type="ECO:0000256" key="3">
    <source>
        <dbReference type="ARBA" id="ARBA00022837"/>
    </source>
</evidence>
<dbReference type="PANTHER" id="PTHR45942">
    <property type="entry name" value="PROTEIN PHOSPATASE 3 REGULATORY SUBUNIT B ALPHA ISOFORM TYPE 1"/>
    <property type="match status" value="1"/>
</dbReference>
<dbReference type="GO" id="GO:0005509">
    <property type="term" value="F:calcium ion binding"/>
    <property type="evidence" value="ECO:0007669"/>
    <property type="project" value="InterPro"/>
</dbReference>
<dbReference type="EMBL" id="FN648230">
    <property type="protein sequence ID" value="CBJ30063.1"/>
    <property type="molecule type" value="Genomic_DNA"/>
</dbReference>
<evidence type="ECO:0000313" key="6">
    <source>
        <dbReference type="Proteomes" id="UP000002630"/>
    </source>
</evidence>
<dbReference type="SMART" id="SM00054">
    <property type="entry name" value="EFh"/>
    <property type="match status" value="2"/>
</dbReference>
<name>D7FMZ9_ECTSI</name>
<evidence type="ECO:0000313" key="5">
    <source>
        <dbReference type="EMBL" id="CBJ30063.1"/>
    </source>
</evidence>
<dbReference type="OrthoDB" id="191686at2759"/>
<dbReference type="InterPro" id="IPR011992">
    <property type="entry name" value="EF-hand-dom_pair"/>
</dbReference>
<gene>
    <name evidence="5" type="ORF">Esi_0172_0059</name>
</gene>
<dbReference type="Proteomes" id="UP000002630">
    <property type="component" value="Linkage Group LG05"/>
</dbReference>
<feature type="domain" description="EF-hand" evidence="4">
    <location>
        <begin position="38"/>
        <end position="73"/>
    </location>
</feature>
<organism evidence="5 6">
    <name type="scientific">Ectocarpus siliculosus</name>
    <name type="common">Brown alga</name>
    <name type="synonym">Conferva siliculosa</name>
    <dbReference type="NCBI Taxonomy" id="2880"/>
    <lineage>
        <taxon>Eukaryota</taxon>
        <taxon>Sar</taxon>
        <taxon>Stramenopiles</taxon>
        <taxon>Ochrophyta</taxon>
        <taxon>PX clade</taxon>
        <taxon>Phaeophyceae</taxon>
        <taxon>Ectocarpales</taxon>
        <taxon>Ectocarpaceae</taxon>
        <taxon>Ectocarpus</taxon>
    </lineage>
</organism>
<evidence type="ECO:0000256" key="1">
    <source>
        <dbReference type="ARBA" id="ARBA00022723"/>
    </source>
</evidence>
<dbReference type="InParanoid" id="D7FMZ9"/>
<sequence>MKQSKFTKRIFRIFDEDGSGSVDFREFVMSLWNYCTLSKAALIMFAFDLYDNDNSGEIDIGEVELLLKEVYGREFQSNTHAQTIMAKLRGSELGLARNINVDQFREFCRTHPAVLYPAFVLQTQMQEKILGSKFWIACSNARVALSSGAYVDIAAILHAHVNEKAFAALVDSKDAVTGKQVTPLADSDNVAMLQMSGTLANR</sequence>
<evidence type="ECO:0000256" key="2">
    <source>
        <dbReference type="ARBA" id="ARBA00022737"/>
    </source>
</evidence>
<keyword evidence="6" id="KW-1185">Reference proteome</keyword>
<protein>
    <recommendedName>
        <fullName evidence="4">EF-hand domain-containing protein</fullName>
    </recommendedName>
</protein>
<dbReference type="PROSITE" id="PS00018">
    <property type="entry name" value="EF_HAND_1"/>
    <property type="match status" value="2"/>
</dbReference>
<keyword evidence="2" id="KW-0677">Repeat</keyword>
<dbReference type="InterPro" id="IPR018247">
    <property type="entry name" value="EF_Hand_1_Ca_BS"/>
</dbReference>
<dbReference type="AlphaFoldDB" id="D7FMZ9"/>
<dbReference type="SUPFAM" id="SSF47473">
    <property type="entry name" value="EF-hand"/>
    <property type="match status" value="1"/>
</dbReference>
<dbReference type="PRINTS" id="PR00450">
    <property type="entry name" value="RECOVERIN"/>
</dbReference>
<feature type="domain" description="EF-hand" evidence="4">
    <location>
        <begin position="2"/>
        <end position="37"/>
    </location>
</feature>
<dbReference type="EMBL" id="FN649730">
    <property type="protein sequence ID" value="CBJ30063.1"/>
    <property type="molecule type" value="Genomic_DNA"/>
</dbReference>
<dbReference type="Pfam" id="PF13202">
    <property type="entry name" value="EF-hand_5"/>
    <property type="match status" value="1"/>
</dbReference>
<dbReference type="Gene3D" id="1.10.238.10">
    <property type="entry name" value="EF-hand"/>
    <property type="match status" value="1"/>
</dbReference>
<keyword evidence="1" id="KW-0479">Metal-binding</keyword>
<proteinExistence type="predicted"/>
<dbReference type="InterPro" id="IPR002048">
    <property type="entry name" value="EF_hand_dom"/>
</dbReference>
<dbReference type="OMA" id="THAQTIM"/>
<accession>D7FMZ9</accession>
<keyword evidence="3" id="KW-0106">Calcium</keyword>
<dbReference type="eggNOG" id="ENOG502S4MR">
    <property type="taxonomic scope" value="Eukaryota"/>
</dbReference>